<dbReference type="Gene3D" id="3.30.2440.10">
    <property type="entry name" value="Secreted effector protein SifA"/>
    <property type="match status" value="1"/>
</dbReference>
<gene>
    <name evidence="1" type="primary">sopD2</name>
    <name evidence="1" type="ORF">ERS137941_03127</name>
</gene>
<dbReference type="Pfam" id="PF11047">
    <property type="entry name" value="SopD"/>
    <property type="match status" value="1"/>
</dbReference>
<sequence>MKITSPSYKEVSINNYRNLLKYTDKERSTALNLWEKFCDLFRSNKKKDVINTLYNLITPPKNENLNSDLKFKLHRFEQLKCLANPSHRDQFKIHVHSQETNKNKYTLSIKNNDVYSFIAENNWEPLSQIPFAQLPLIENYSSIVKNYAKDHQDSFNKRYPTTKITAKLDADVLMDFSCFFLEKNPMLKNTLLGYGLTNIDIIEVTTNEMSKKMEGNDQKIGELAYTLITISGSLRISERLDSD</sequence>
<accession>A0A0H5GFG7</accession>
<dbReference type="EMBL" id="CGBR01000025">
    <property type="protein sequence ID" value="CFQ69231.1"/>
    <property type="molecule type" value="Genomic_DNA"/>
</dbReference>
<name>A0A0H5GFG7_YEREN</name>
<dbReference type="InterPro" id="IPR022747">
    <property type="entry name" value="SopD"/>
</dbReference>
<dbReference type="AlphaFoldDB" id="A0A0H5GFG7"/>
<protein>
    <submittedName>
        <fullName evidence="1">Secreted protein sopD</fullName>
    </submittedName>
</protein>
<proteinExistence type="predicted"/>
<dbReference type="PATRIC" id="fig|630.30.peg.3942"/>
<organism evidence="1 2">
    <name type="scientific">Yersinia enterocolitica</name>
    <dbReference type="NCBI Taxonomy" id="630"/>
    <lineage>
        <taxon>Bacteria</taxon>
        <taxon>Pseudomonadati</taxon>
        <taxon>Pseudomonadota</taxon>
        <taxon>Gammaproteobacteria</taxon>
        <taxon>Enterobacterales</taxon>
        <taxon>Yersiniaceae</taxon>
        <taxon>Yersinia</taxon>
    </lineage>
</organism>
<reference evidence="1 2" key="1">
    <citation type="submission" date="2015-03" db="EMBL/GenBank/DDBJ databases">
        <authorList>
            <person name="Murphy D."/>
        </authorList>
    </citation>
    <scope>NUCLEOTIDE SEQUENCE [LARGE SCALE GENOMIC DNA]</scope>
    <source>
        <strain evidence="1 2">IP26249</strain>
    </source>
</reference>
<dbReference type="Proteomes" id="UP000048841">
    <property type="component" value="Unassembled WGS sequence"/>
</dbReference>
<evidence type="ECO:0000313" key="2">
    <source>
        <dbReference type="Proteomes" id="UP000048841"/>
    </source>
</evidence>
<dbReference type="RefSeq" id="WP_023160840.1">
    <property type="nucleotide sequence ID" value="NZ_CGBR01000025.1"/>
</dbReference>
<dbReference type="GO" id="GO:0033644">
    <property type="term" value="C:host cell membrane"/>
    <property type="evidence" value="ECO:0007669"/>
    <property type="project" value="InterPro"/>
</dbReference>
<evidence type="ECO:0000313" key="1">
    <source>
        <dbReference type="EMBL" id="CFQ69231.1"/>
    </source>
</evidence>